<dbReference type="InterPro" id="IPR029058">
    <property type="entry name" value="AB_hydrolase_fold"/>
</dbReference>
<dbReference type="SUPFAM" id="SSF53474">
    <property type="entry name" value="alpha/beta-Hydrolases"/>
    <property type="match status" value="1"/>
</dbReference>
<dbReference type="Proteomes" id="UP000659172">
    <property type="component" value="Unassembled WGS sequence"/>
</dbReference>
<proteinExistence type="predicted"/>
<evidence type="ECO:0000313" key="2">
    <source>
        <dbReference type="Proteomes" id="UP000659172"/>
    </source>
</evidence>
<evidence type="ECO:0000313" key="1">
    <source>
        <dbReference type="EMBL" id="NVP56649.1"/>
    </source>
</evidence>
<sequence length="279" mass="32548">MRWGLPKKVEKEGKSQPVVIPTHDSIDELLRAGFGSCGHYFLHDNERKKYILVFFNGAMNRQFHSETPLFNRWSWGRRCKYPVVCVSDPAVAPSTGLHIDWYLGRRDEWTLERVWTQLHYIRSVIAPEAKFIVMGSSGGGFAALQSTMMGHAKECYCINPQIELWRFQNQPRYFASLRKYNGDNSGQIPPEDLHRFSVIEAGRSRAHRGSTIFYAQNNADVSHYRDHFLPFMTEFSAKPHNRTRKIHHISFRDTTLKHMPPSYEQTLKIFGQPFKRLMK</sequence>
<dbReference type="EMBL" id="JABXYK010000009">
    <property type="protein sequence ID" value="NVP56649.1"/>
    <property type="molecule type" value="Genomic_DNA"/>
</dbReference>
<accession>A0ABX2QFU8</accession>
<organism evidence="1 2">
    <name type="scientific">Mycoplana rhizolycopersici</name>
    <dbReference type="NCBI Taxonomy" id="2746702"/>
    <lineage>
        <taxon>Bacteria</taxon>
        <taxon>Pseudomonadati</taxon>
        <taxon>Pseudomonadota</taxon>
        <taxon>Alphaproteobacteria</taxon>
        <taxon>Hyphomicrobiales</taxon>
        <taxon>Rhizobiaceae</taxon>
        <taxon>Mycoplana</taxon>
    </lineage>
</organism>
<comment type="caution">
    <text evidence="1">The sequence shown here is derived from an EMBL/GenBank/DDBJ whole genome shotgun (WGS) entry which is preliminary data.</text>
</comment>
<keyword evidence="2" id="KW-1185">Reference proteome</keyword>
<reference evidence="1 2" key="1">
    <citation type="submission" date="2020-06" db="EMBL/GenBank/DDBJ databases">
        <title>Rhizobium sp.nov. isolated from the tomato plant.</title>
        <authorList>
            <person name="Thin K.K."/>
            <person name="Zhang X."/>
            <person name="He S."/>
        </authorList>
    </citation>
    <scope>NUCLEOTIDE SEQUENCE [LARGE SCALE GENOMIC DNA]</scope>
    <source>
        <strain evidence="1 2">DBTS2</strain>
    </source>
</reference>
<protein>
    <submittedName>
        <fullName evidence="1">Uncharacterized protein</fullName>
    </submittedName>
</protein>
<gene>
    <name evidence="1" type="ORF">HV823_15445</name>
</gene>
<dbReference type="RefSeq" id="WP_176950628.1">
    <property type="nucleotide sequence ID" value="NZ_JABXYK010000009.1"/>
</dbReference>
<name>A0ABX2QFU8_9HYPH</name>